<feature type="transmembrane region" description="Helical" evidence="9">
    <location>
        <begin position="138"/>
        <end position="157"/>
    </location>
</feature>
<dbReference type="PANTHER" id="PTHR43394">
    <property type="entry name" value="ATP-DEPENDENT PERMEASE MDL1, MITOCHONDRIAL"/>
    <property type="match status" value="1"/>
</dbReference>
<name>A0A4R6TVI1_9BACI</name>
<dbReference type="GO" id="GO:0005886">
    <property type="term" value="C:plasma membrane"/>
    <property type="evidence" value="ECO:0007669"/>
    <property type="project" value="UniProtKB-SubCell"/>
</dbReference>
<reference evidence="12 13" key="1">
    <citation type="submission" date="2019-03" db="EMBL/GenBank/DDBJ databases">
        <title>Genomic Encyclopedia of Type Strains, Phase IV (KMG-IV): sequencing the most valuable type-strain genomes for metagenomic binning, comparative biology and taxonomic classification.</title>
        <authorList>
            <person name="Goeker M."/>
        </authorList>
    </citation>
    <scope>NUCLEOTIDE SEQUENCE [LARGE SCALE GENOMIC DNA]</scope>
    <source>
        <strain evidence="12 13">DSM 28697</strain>
    </source>
</reference>
<evidence type="ECO:0000256" key="1">
    <source>
        <dbReference type="ARBA" id="ARBA00004651"/>
    </source>
</evidence>
<evidence type="ECO:0000259" key="10">
    <source>
        <dbReference type="PROSITE" id="PS50893"/>
    </source>
</evidence>
<comment type="caution">
    <text evidence="12">The sequence shown here is derived from an EMBL/GenBank/DDBJ whole genome shotgun (WGS) entry which is preliminary data.</text>
</comment>
<accession>A0A4R6TVI1</accession>
<feature type="transmembrane region" description="Helical" evidence="9">
    <location>
        <begin position="15"/>
        <end position="35"/>
    </location>
</feature>
<dbReference type="FunFam" id="3.40.50.300:FF:000221">
    <property type="entry name" value="Multidrug ABC transporter ATP-binding protein"/>
    <property type="match status" value="1"/>
</dbReference>
<dbReference type="InterPro" id="IPR027417">
    <property type="entry name" value="P-loop_NTPase"/>
</dbReference>
<dbReference type="SUPFAM" id="SSF52540">
    <property type="entry name" value="P-loop containing nucleoside triphosphate hydrolases"/>
    <property type="match status" value="1"/>
</dbReference>
<protein>
    <submittedName>
        <fullName evidence="12">ATP-binding cassette subfamily B protein</fullName>
    </submittedName>
</protein>
<sequence length="580" mass="63317">MKGSQLLQQYIRSRWVGYLCAVTLILAGNIVFATYPRIIGEFADDMTSADATQAMIIDVALVLLAVAIGYGILLGVGQYTTMRLGRAFEYRARKTLFAHYTTLSEAYFSKHGVGRQLSFVMNDITAVRELISRGINQSVNSVVLLIAVVVMVIISGIPIQVLVVSMIPVATIPLIVRYFGPKVRRRSREVQDSLANMTDAAEEHFGGVRVAKTFAVEDIMSARFGKTVDRIFKQQLHLVKIGSLFGALLPFTGALSLAIALLYGGTLVIQDALTLGQFISLTLYLQMLVNPLQQIGAVLNLIQRSGASLDRINSLLDTQPDIQQIDKPKALNGSSISISIRKLSFTYPGSSEPALKDISLHIDAGETIGIVGAIGSGKTTLARLLLRMYDPPPRTMYFNGIDIRELSFQSLRTSIAYVPQDGFLFSTTIGENIAFANRSFQQDLVTKAAGQADISASIESFPDQYDTRLGERGLTLSGGQRQRTSLARGFIQDAPVLILDDSVSAVDTVTEGTILGNLESLRKNKMTLIIAHRISAIKRADRIFVLEEGRIAETGTHDELVKLGGLYASMNTMQEENAVE</sequence>
<dbReference type="InterPro" id="IPR003593">
    <property type="entry name" value="AAA+_ATPase"/>
</dbReference>
<evidence type="ECO:0000256" key="3">
    <source>
        <dbReference type="ARBA" id="ARBA00022475"/>
    </source>
</evidence>
<dbReference type="SMART" id="SM00382">
    <property type="entry name" value="AAA"/>
    <property type="match status" value="1"/>
</dbReference>
<evidence type="ECO:0000256" key="4">
    <source>
        <dbReference type="ARBA" id="ARBA00022692"/>
    </source>
</evidence>
<dbReference type="Gene3D" id="1.20.1560.10">
    <property type="entry name" value="ABC transporter type 1, transmembrane domain"/>
    <property type="match status" value="1"/>
</dbReference>
<evidence type="ECO:0000256" key="5">
    <source>
        <dbReference type="ARBA" id="ARBA00022741"/>
    </source>
</evidence>
<dbReference type="InterPro" id="IPR003439">
    <property type="entry name" value="ABC_transporter-like_ATP-bd"/>
</dbReference>
<keyword evidence="5" id="KW-0547">Nucleotide-binding</keyword>
<dbReference type="Pfam" id="PF00664">
    <property type="entry name" value="ABC_membrane"/>
    <property type="match status" value="1"/>
</dbReference>
<evidence type="ECO:0000256" key="6">
    <source>
        <dbReference type="ARBA" id="ARBA00022840"/>
    </source>
</evidence>
<keyword evidence="13" id="KW-1185">Reference proteome</keyword>
<dbReference type="AlphaFoldDB" id="A0A4R6TVI1"/>
<dbReference type="Pfam" id="PF00005">
    <property type="entry name" value="ABC_tran"/>
    <property type="match status" value="1"/>
</dbReference>
<keyword evidence="3" id="KW-1003">Cell membrane</keyword>
<keyword evidence="6 12" id="KW-0067">ATP-binding</keyword>
<proteinExistence type="predicted"/>
<dbReference type="PANTHER" id="PTHR43394:SF1">
    <property type="entry name" value="ATP-BINDING CASSETTE SUB-FAMILY B MEMBER 10, MITOCHONDRIAL"/>
    <property type="match status" value="1"/>
</dbReference>
<evidence type="ECO:0000313" key="12">
    <source>
        <dbReference type="EMBL" id="TDQ36253.1"/>
    </source>
</evidence>
<evidence type="ECO:0000256" key="7">
    <source>
        <dbReference type="ARBA" id="ARBA00022989"/>
    </source>
</evidence>
<keyword evidence="4 9" id="KW-0812">Transmembrane</keyword>
<dbReference type="InterPro" id="IPR011527">
    <property type="entry name" value="ABC1_TM_dom"/>
</dbReference>
<keyword evidence="8 9" id="KW-0472">Membrane</keyword>
<dbReference type="InterPro" id="IPR039421">
    <property type="entry name" value="Type_1_exporter"/>
</dbReference>
<evidence type="ECO:0000259" key="11">
    <source>
        <dbReference type="PROSITE" id="PS50929"/>
    </source>
</evidence>
<organism evidence="12 13">
    <name type="scientific">Aureibacillus halotolerans</name>
    <dbReference type="NCBI Taxonomy" id="1508390"/>
    <lineage>
        <taxon>Bacteria</taxon>
        <taxon>Bacillati</taxon>
        <taxon>Bacillota</taxon>
        <taxon>Bacilli</taxon>
        <taxon>Bacillales</taxon>
        <taxon>Bacillaceae</taxon>
        <taxon>Aureibacillus</taxon>
    </lineage>
</organism>
<evidence type="ECO:0000256" key="8">
    <source>
        <dbReference type="ARBA" id="ARBA00023136"/>
    </source>
</evidence>
<dbReference type="Gene3D" id="3.40.50.300">
    <property type="entry name" value="P-loop containing nucleotide triphosphate hydrolases"/>
    <property type="match status" value="1"/>
</dbReference>
<dbReference type="PROSITE" id="PS50893">
    <property type="entry name" value="ABC_TRANSPORTER_2"/>
    <property type="match status" value="1"/>
</dbReference>
<dbReference type="GO" id="GO:0005524">
    <property type="term" value="F:ATP binding"/>
    <property type="evidence" value="ECO:0007669"/>
    <property type="project" value="UniProtKB-KW"/>
</dbReference>
<dbReference type="GO" id="GO:0015421">
    <property type="term" value="F:ABC-type oligopeptide transporter activity"/>
    <property type="evidence" value="ECO:0007669"/>
    <property type="project" value="TreeGrafter"/>
</dbReference>
<evidence type="ECO:0000313" key="13">
    <source>
        <dbReference type="Proteomes" id="UP000295632"/>
    </source>
</evidence>
<feature type="transmembrane region" description="Helical" evidence="9">
    <location>
        <begin position="241"/>
        <end position="263"/>
    </location>
</feature>
<feature type="transmembrane region" description="Helical" evidence="9">
    <location>
        <begin position="163"/>
        <end position="180"/>
    </location>
</feature>
<dbReference type="EMBL" id="SNYJ01000019">
    <property type="protein sequence ID" value="TDQ36253.1"/>
    <property type="molecule type" value="Genomic_DNA"/>
</dbReference>
<keyword evidence="2" id="KW-0813">Transport</keyword>
<dbReference type="PROSITE" id="PS50929">
    <property type="entry name" value="ABC_TM1F"/>
    <property type="match status" value="1"/>
</dbReference>
<dbReference type="SUPFAM" id="SSF90123">
    <property type="entry name" value="ABC transporter transmembrane region"/>
    <property type="match status" value="1"/>
</dbReference>
<dbReference type="GO" id="GO:0016887">
    <property type="term" value="F:ATP hydrolysis activity"/>
    <property type="evidence" value="ECO:0007669"/>
    <property type="project" value="InterPro"/>
</dbReference>
<keyword evidence="7 9" id="KW-1133">Transmembrane helix</keyword>
<dbReference type="RefSeq" id="WP_208112777.1">
    <property type="nucleotide sequence ID" value="NZ_SNYJ01000019.1"/>
</dbReference>
<comment type="subcellular location">
    <subcellularLocation>
        <location evidence="1">Cell membrane</location>
        <topology evidence="1">Multi-pass membrane protein</topology>
    </subcellularLocation>
</comment>
<dbReference type="CDD" id="cd18541">
    <property type="entry name" value="ABC_6TM_TmrB_like"/>
    <property type="match status" value="1"/>
</dbReference>
<gene>
    <name evidence="12" type="ORF">EV213_11942</name>
</gene>
<feature type="domain" description="ABC transporter" evidence="10">
    <location>
        <begin position="338"/>
        <end position="573"/>
    </location>
</feature>
<dbReference type="Proteomes" id="UP000295632">
    <property type="component" value="Unassembled WGS sequence"/>
</dbReference>
<feature type="domain" description="ABC transmembrane type-1" evidence="11">
    <location>
        <begin position="21"/>
        <end position="304"/>
    </location>
</feature>
<dbReference type="InterPro" id="IPR036640">
    <property type="entry name" value="ABC1_TM_sf"/>
</dbReference>
<evidence type="ECO:0000256" key="9">
    <source>
        <dbReference type="SAM" id="Phobius"/>
    </source>
</evidence>
<feature type="transmembrane region" description="Helical" evidence="9">
    <location>
        <begin position="55"/>
        <end position="76"/>
    </location>
</feature>
<evidence type="ECO:0000256" key="2">
    <source>
        <dbReference type="ARBA" id="ARBA00022448"/>
    </source>
</evidence>